<dbReference type="PANTHER" id="PTHR43877:SF1">
    <property type="entry name" value="ACETYLTRANSFERASE"/>
    <property type="match status" value="1"/>
</dbReference>
<organism evidence="4 5">
    <name type="scientific">Klenkia marina</name>
    <dbReference type="NCBI Taxonomy" id="1960309"/>
    <lineage>
        <taxon>Bacteria</taxon>
        <taxon>Bacillati</taxon>
        <taxon>Actinomycetota</taxon>
        <taxon>Actinomycetes</taxon>
        <taxon>Geodermatophilales</taxon>
        <taxon>Geodermatophilaceae</taxon>
        <taxon>Klenkia</taxon>
    </lineage>
</organism>
<dbReference type="CDD" id="cd04301">
    <property type="entry name" value="NAT_SF"/>
    <property type="match status" value="1"/>
</dbReference>
<reference evidence="5" key="1">
    <citation type="submission" date="2016-10" db="EMBL/GenBank/DDBJ databases">
        <authorList>
            <person name="Varghese N."/>
            <person name="Submissions S."/>
        </authorList>
    </citation>
    <scope>NUCLEOTIDE SEQUENCE [LARGE SCALE GENOMIC DNA]</scope>
    <source>
        <strain evidence="5">DSM 45722</strain>
    </source>
</reference>
<protein>
    <submittedName>
        <fullName evidence="4">Putative acetyltransferase</fullName>
    </submittedName>
</protein>
<keyword evidence="1 4" id="KW-0808">Transferase</keyword>
<name>A0A1G4Z4K0_9ACTN</name>
<sequence length="181" mass="19059">MLWRSPSACIVLRVLIRRETPNDRDAVHAVHNAAFATEDGSVAFEATLVDALRAAGDVIPALSLVAERDGAVVGHVLGSRAQLAGATSVGLAPLGVFPDMQGTGIGSALMHAVLAAADPLDFPEAVLLGDTGYYRRFGFRPAEPLGIKASDPSWADHFQVRTLQAWSGEPGDFHYAPAFGI</sequence>
<dbReference type="InterPro" id="IPR016181">
    <property type="entry name" value="Acyl_CoA_acyltransferase"/>
</dbReference>
<evidence type="ECO:0000313" key="5">
    <source>
        <dbReference type="Proteomes" id="UP000198981"/>
    </source>
</evidence>
<evidence type="ECO:0000256" key="1">
    <source>
        <dbReference type="ARBA" id="ARBA00022679"/>
    </source>
</evidence>
<dbReference type="Pfam" id="PF13508">
    <property type="entry name" value="Acetyltransf_7"/>
    <property type="match status" value="1"/>
</dbReference>
<dbReference type="EMBL" id="FMUH01000009">
    <property type="protein sequence ID" value="SCX60575.1"/>
    <property type="molecule type" value="Genomic_DNA"/>
</dbReference>
<dbReference type="InterPro" id="IPR000182">
    <property type="entry name" value="GNAT_dom"/>
</dbReference>
<evidence type="ECO:0000259" key="3">
    <source>
        <dbReference type="PROSITE" id="PS51186"/>
    </source>
</evidence>
<dbReference type="Proteomes" id="UP000198981">
    <property type="component" value="Unassembled WGS sequence"/>
</dbReference>
<dbReference type="PANTHER" id="PTHR43877">
    <property type="entry name" value="AMINOALKYLPHOSPHONATE N-ACETYLTRANSFERASE-RELATED-RELATED"/>
    <property type="match status" value="1"/>
</dbReference>
<dbReference type="GO" id="GO:0016747">
    <property type="term" value="F:acyltransferase activity, transferring groups other than amino-acyl groups"/>
    <property type="evidence" value="ECO:0007669"/>
    <property type="project" value="InterPro"/>
</dbReference>
<evidence type="ECO:0000256" key="2">
    <source>
        <dbReference type="ARBA" id="ARBA00023315"/>
    </source>
</evidence>
<keyword evidence="2" id="KW-0012">Acyltransferase</keyword>
<feature type="domain" description="N-acetyltransferase" evidence="3">
    <location>
        <begin position="14"/>
        <end position="161"/>
    </location>
</feature>
<dbReference type="AlphaFoldDB" id="A0A1G4Z4K0"/>
<evidence type="ECO:0000313" key="4">
    <source>
        <dbReference type="EMBL" id="SCX60575.1"/>
    </source>
</evidence>
<dbReference type="PROSITE" id="PS51186">
    <property type="entry name" value="GNAT"/>
    <property type="match status" value="1"/>
</dbReference>
<dbReference type="Gene3D" id="3.40.630.30">
    <property type="match status" value="1"/>
</dbReference>
<dbReference type="SUPFAM" id="SSF55729">
    <property type="entry name" value="Acyl-CoA N-acyltransferases (Nat)"/>
    <property type="match status" value="1"/>
</dbReference>
<gene>
    <name evidence="4" type="ORF">SAMN03159343_4121</name>
</gene>
<keyword evidence="5" id="KW-1185">Reference proteome</keyword>
<dbReference type="InterPro" id="IPR050832">
    <property type="entry name" value="Bact_Acetyltransf"/>
</dbReference>
<proteinExistence type="predicted"/>
<accession>A0A1G4Z4K0</accession>